<keyword evidence="8 17" id="KW-0436">Ligase</keyword>
<evidence type="ECO:0000256" key="15">
    <source>
        <dbReference type="ARBA" id="ARBA00032324"/>
    </source>
</evidence>
<accession>A0A6I4W6B6</accession>
<evidence type="ECO:0000256" key="14">
    <source>
        <dbReference type="ARBA" id="ARBA00030398"/>
    </source>
</evidence>
<dbReference type="GO" id="GO:0071555">
    <property type="term" value="P:cell wall organization"/>
    <property type="evidence" value="ECO:0007669"/>
    <property type="project" value="UniProtKB-KW"/>
</dbReference>
<proteinExistence type="inferred from homology"/>
<evidence type="ECO:0000256" key="3">
    <source>
        <dbReference type="ARBA" id="ARBA00004752"/>
    </source>
</evidence>
<evidence type="ECO:0000256" key="10">
    <source>
        <dbReference type="ARBA" id="ARBA00022840"/>
    </source>
</evidence>
<evidence type="ECO:0000313" key="22">
    <source>
        <dbReference type="Proteomes" id="UP000430692"/>
    </source>
</evidence>
<dbReference type="PANTHER" id="PTHR43692:SF1">
    <property type="entry name" value="UDP-N-ACETYLMURAMOYLALANINE--D-GLUTAMATE LIGASE"/>
    <property type="match status" value="1"/>
</dbReference>
<keyword evidence="22" id="KW-1185">Reference proteome</keyword>
<dbReference type="EMBL" id="WUUL01000021">
    <property type="protein sequence ID" value="MXQ55862.1"/>
    <property type="molecule type" value="Genomic_DNA"/>
</dbReference>
<evidence type="ECO:0000256" key="8">
    <source>
        <dbReference type="ARBA" id="ARBA00022598"/>
    </source>
</evidence>
<keyword evidence="7 17" id="KW-0963">Cytoplasm</keyword>
<protein>
    <recommendedName>
        <fullName evidence="6 17">UDP-N-acetylmuramoylalanine--D-glutamate ligase</fullName>
        <ecNumber evidence="5 17">6.3.2.9</ecNumber>
    </recommendedName>
    <alternativeName>
        <fullName evidence="15 17">D-glutamic acid-adding enzyme</fullName>
    </alternativeName>
    <alternativeName>
        <fullName evidence="14 17">UDP-N-acetylmuramoyl-L-alanyl-D-glutamate synthetase</fullName>
    </alternativeName>
</protein>
<evidence type="ECO:0000256" key="1">
    <source>
        <dbReference type="ARBA" id="ARBA00002734"/>
    </source>
</evidence>
<dbReference type="Gene3D" id="3.40.1190.10">
    <property type="entry name" value="Mur-like, catalytic domain"/>
    <property type="match status" value="1"/>
</dbReference>
<dbReference type="SUPFAM" id="SSF53244">
    <property type="entry name" value="MurD-like peptide ligases, peptide-binding domain"/>
    <property type="match status" value="1"/>
</dbReference>
<dbReference type="GO" id="GO:0005524">
    <property type="term" value="F:ATP binding"/>
    <property type="evidence" value="ECO:0007669"/>
    <property type="project" value="UniProtKB-UniRule"/>
</dbReference>
<dbReference type="PANTHER" id="PTHR43692">
    <property type="entry name" value="UDP-N-ACETYLMURAMOYLALANINE--D-GLUTAMATE LIGASE"/>
    <property type="match status" value="1"/>
</dbReference>
<dbReference type="NCBIfam" id="TIGR01087">
    <property type="entry name" value="murD"/>
    <property type="match status" value="1"/>
</dbReference>
<keyword evidence="9 17" id="KW-0547">Nucleotide-binding</keyword>
<dbReference type="GO" id="GO:0009252">
    <property type="term" value="P:peptidoglycan biosynthetic process"/>
    <property type="evidence" value="ECO:0007669"/>
    <property type="project" value="UniProtKB-UniRule"/>
</dbReference>
<keyword evidence="13 17" id="KW-0961">Cell wall biogenesis/degradation</keyword>
<evidence type="ECO:0000256" key="5">
    <source>
        <dbReference type="ARBA" id="ARBA00012212"/>
    </source>
</evidence>
<evidence type="ECO:0000256" key="17">
    <source>
        <dbReference type="HAMAP-Rule" id="MF_00639"/>
    </source>
</evidence>
<dbReference type="Gene3D" id="3.40.50.720">
    <property type="entry name" value="NAD(P)-binding Rossmann-like Domain"/>
    <property type="match status" value="1"/>
</dbReference>
<keyword evidence="11 17" id="KW-0133">Cell shape</keyword>
<keyword evidence="12 17" id="KW-0573">Peptidoglycan synthesis</keyword>
<dbReference type="SUPFAM" id="SSF53623">
    <property type="entry name" value="MurD-like peptide ligases, catalytic domain"/>
    <property type="match status" value="1"/>
</dbReference>
<comment type="similarity">
    <text evidence="4 17">Belongs to the MurCDEF family.</text>
</comment>
<evidence type="ECO:0000256" key="4">
    <source>
        <dbReference type="ARBA" id="ARBA00010416"/>
    </source>
</evidence>
<evidence type="ECO:0000313" key="21">
    <source>
        <dbReference type="EMBL" id="MXQ55862.1"/>
    </source>
</evidence>
<dbReference type="InterPro" id="IPR036565">
    <property type="entry name" value="Mur-like_cat_sf"/>
</dbReference>
<comment type="catalytic activity">
    <reaction evidence="16 17 18">
        <text>UDP-N-acetyl-alpha-D-muramoyl-L-alanine + D-glutamate + ATP = UDP-N-acetyl-alpha-D-muramoyl-L-alanyl-D-glutamate + ADP + phosphate + H(+)</text>
        <dbReference type="Rhea" id="RHEA:16429"/>
        <dbReference type="ChEBI" id="CHEBI:15378"/>
        <dbReference type="ChEBI" id="CHEBI:29986"/>
        <dbReference type="ChEBI" id="CHEBI:30616"/>
        <dbReference type="ChEBI" id="CHEBI:43474"/>
        <dbReference type="ChEBI" id="CHEBI:83898"/>
        <dbReference type="ChEBI" id="CHEBI:83900"/>
        <dbReference type="ChEBI" id="CHEBI:456216"/>
        <dbReference type="EC" id="6.3.2.9"/>
    </reaction>
</comment>
<evidence type="ECO:0000256" key="13">
    <source>
        <dbReference type="ARBA" id="ARBA00023316"/>
    </source>
</evidence>
<dbReference type="SUPFAM" id="SSF51984">
    <property type="entry name" value="MurCD N-terminal domain"/>
    <property type="match status" value="1"/>
</dbReference>
<evidence type="ECO:0000256" key="9">
    <source>
        <dbReference type="ARBA" id="ARBA00022741"/>
    </source>
</evidence>
<dbReference type="Pfam" id="PF02875">
    <property type="entry name" value="Mur_ligase_C"/>
    <property type="match status" value="1"/>
</dbReference>
<dbReference type="Gene3D" id="3.90.190.20">
    <property type="entry name" value="Mur ligase, C-terminal domain"/>
    <property type="match status" value="1"/>
</dbReference>
<evidence type="ECO:0000256" key="2">
    <source>
        <dbReference type="ARBA" id="ARBA00004496"/>
    </source>
</evidence>
<dbReference type="GO" id="GO:0051301">
    <property type="term" value="P:cell division"/>
    <property type="evidence" value="ECO:0007669"/>
    <property type="project" value="UniProtKB-KW"/>
</dbReference>
<dbReference type="EC" id="6.3.2.9" evidence="5 17"/>
<dbReference type="Pfam" id="PF08245">
    <property type="entry name" value="Mur_ligase_M"/>
    <property type="match status" value="1"/>
</dbReference>
<gene>
    <name evidence="17" type="primary">murD</name>
    <name evidence="21" type="ORF">GSM42_19465</name>
</gene>
<feature type="binding site" evidence="17">
    <location>
        <begin position="116"/>
        <end position="122"/>
    </location>
    <ligand>
        <name>ATP</name>
        <dbReference type="ChEBI" id="CHEBI:30616"/>
    </ligand>
</feature>
<dbReference type="RefSeq" id="WP_160803215.1">
    <property type="nucleotide sequence ID" value="NZ_WUUL01000021.1"/>
</dbReference>
<dbReference type="UniPathway" id="UPA00219"/>
<sequence>MIIKHDKVSVLGLGKSGVAAAKFLATLGAEVEVFEQRKERAVCPEAKELEQLGIPVYFQPSTDQIVKDTSTLLVKNPGVPYSNPAVQKAVKQSIPVITEVELASYYIDIPIIGITGSNGKTTTTTIVGEMLKKSEVPALVAGNIGRALSDVVNDLEEKKWLVTELSSFQLKGTNTFHPKIAALLNVVPAHLDYHQTIDDYVASKAKLFQNLGSNDTAVFNYDNEICRAVAGKQNGTIVWFSIEHEVENGLFVRNGQMIACLNGQEQSIMPVKEIALPGDRNLENVLAATAISLIAGGSATAIRSVLTTFSGVEHRLEFVTTKENVRYYNDSKATNAQAAITALTAFTDPLIWIGGGLDRGVDFQELVPVLRDHVKVAVVYGQTASIMADRAKDAGVTTIIHATDVIDAVHQASNVARHGDIVVLSPACASWDQYTSFEERGSIFKQAVHTL</sequence>
<evidence type="ECO:0000256" key="18">
    <source>
        <dbReference type="RuleBase" id="RU003664"/>
    </source>
</evidence>
<dbReference type="InterPro" id="IPR005762">
    <property type="entry name" value="MurD"/>
</dbReference>
<dbReference type="InterPro" id="IPR036615">
    <property type="entry name" value="Mur_ligase_C_dom_sf"/>
</dbReference>
<comment type="function">
    <text evidence="1 17 18">Cell wall formation. Catalyzes the addition of glutamate to the nucleotide precursor UDP-N-acetylmuramoyl-L-alanine (UMA).</text>
</comment>
<evidence type="ECO:0000256" key="6">
    <source>
        <dbReference type="ARBA" id="ARBA00015655"/>
    </source>
</evidence>
<name>A0A6I4W6B6_9BACL</name>
<keyword evidence="17 18" id="KW-0131">Cell cycle</keyword>
<comment type="caution">
    <text evidence="21">The sequence shown here is derived from an EMBL/GenBank/DDBJ whole genome shotgun (WGS) entry which is preliminary data.</text>
</comment>
<dbReference type="Pfam" id="PF21799">
    <property type="entry name" value="MurD-like_N"/>
    <property type="match status" value="1"/>
</dbReference>
<keyword evidence="10 17" id="KW-0067">ATP-binding</keyword>
<dbReference type="HAMAP" id="MF_00639">
    <property type="entry name" value="MurD"/>
    <property type="match status" value="1"/>
</dbReference>
<feature type="domain" description="Mur ligase central" evidence="20">
    <location>
        <begin position="114"/>
        <end position="291"/>
    </location>
</feature>
<dbReference type="AlphaFoldDB" id="A0A6I4W6B6"/>
<organism evidence="21 22">
    <name type="scientific">Shimazuella alba</name>
    <dbReference type="NCBI Taxonomy" id="2690964"/>
    <lineage>
        <taxon>Bacteria</taxon>
        <taxon>Bacillati</taxon>
        <taxon>Bacillota</taxon>
        <taxon>Bacilli</taxon>
        <taxon>Bacillales</taxon>
        <taxon>Thermoactinomycetaceae</taxon>
        <taxon>Shimazuella</taxon>
    </lineage>
</organism>
<dbReference type="Proteomes" id="UP000430692">
    <property type="component" value="Unassembled WGS sequence"/>
</dbReference>
<dbReference type="GO" id="GO:0008764">
    <property type="term" value="F:UDP-N-acetylmuramoylalanine-D-glutamate ligase activity"/>
    <property type="evidence" value="ECO:0007669"/>
    <property type="project" value="UniProtKB-UniRule"/>
</dbReference>
<evidence type="ECO:0000259" key="20">
    <source>
        <dbReference type="Pfam" id="PF08245"/>
    </source>
</evidence>
<evidence type="ECO:0000256" key="11">
    <source>
        <dbReference type="ARBA" id="ARBA00022960"/>
    </source>
</evidence>
<evidence type="ECO:0000256" key="7">
    <source>
        <dbReference type="ARBA" id="ARBA00022490"/>
    </source>
</evidence>
<comment type="subcellular location">
    <subcellularLocation>
        <location evidence="2 17 18">Cytoplasm</location>
    </subcellularLocation>
</comment>
<keyword evidence="17 18" id="KW-0132">Cell division</keyword>
<dbReference type="InterPro" id="IPR013221">
    <property type="entry name" value="Mur_ligase_cen"/>
</dbReference>
<evidence type="ECO:0000259" key="19">
    <source>
        <dbReference type="Pfam" id="PF02875"/>
    </source>
</evidence>
<dbReference type="GO" id="GO:0005737">
    <property type="term" value="C:cytoplasm"/>
    <property type="evidence" value="ECO:0007669"/>
    <property type="project" value="UniProtKB-SubCell"/>
</dbReference>
<evidence type="ECO:0000256" key="12">
    <source>
        <dbReference type="ARBA" id="ARBA00022984"/>
    </source>
</evidence>
<evidence type="ECO:0000256" key="16">
    <source>
        <dbReference type="ARBA" id="ARBA00047632"/>
    </source>
</evidence>
<reference evidence="21 22" key="1">
    <citation type="submission" date="2019-12" db="EMBL/GenBank/DDBJ databases">
        <title>Whole-genome analyses of novel actinobacteria.</title>
        <authorList>
            <person name="Sahin N."/>
            <person name="Saygin H."/>
        </authorList>
    </citation>
    <scope>NUCLEOTIDE SEQUENCE [LARGE SCALE GENOMIC DNA]</scope>
    <source>
        <strain evidence="21 22">KC615</strain>
    </source>
</reference>
<dbReference type="GO" id="GO:0008360">
    <property type="term" value="P:regulation of cell shape"/>
    <property type="evidence" value="ECO:0007669"/>
    <property type="project" value="UniProtKB-KW"/>
</dbReference>
<dbReference type="InterPro" id="IPR004101">
    <property type="entry name" value="Mur_ligase_C"/>
</dbReference>
<comment type="pathway">
    <text evidence="3 17 18">Cell wall biogenesis; peptidoglycan biosynthesis.</text>
</comment>
<feature type="domain" description="Mur ligase C-terminal" evidence="19">
    <location>
        <begin position="314"/>
        <end position="428"/>
    </location>
</feature>